<evidence type="ECO:0000256" key="2">
    <source>
        <dbReference type="ARBA" id="ARBA00022475"/>
    </source>
</evidence>
<dbReference type="FunFam" id="2.40.10.10:FF:000092">
    <property type="entry name" value="Transmembrane protease serine 5"/>
    <property type="match status" value="1"/>
</dbReference>
<evidence type="ECO:0000256" key="16">
    <source>
        <dbReference type="RuleBase" id="RU363034"/>
    </source>
</evidence>
<evidence type="ECO:0000256" key="10">
    <source>
        <dbReference type="ARBA" id="ARBA00023157"/>
    </source>
</evidence>
<evidence type="ECO:0000256" key="3">
    <source>
        <dbReference type="ARBA" id="ARBA00022670"/>
    </source>
</evidence>
<reference evidence="19" key="2">
    <citation type="submission" date="2025-08" db="UniProtKB">
        <authorList>
            <consortium name="Ensembl"/>
        </authorList>
    </citation>
    <scope>IDENTIFICATION</scope>
    <source>
        <strain evidence="19">Glennie</strain>
    </source>
</reference>
<dbReference type="Bgee" id="ENSOANG00000046817">
    <property type="expression patterns" value="Expressed in heart and 1 other cell type or tissue"/>
</dbReference>
<dbReference type="PROSITE" id="PS50287">
    <property type="entry name" value="SRCR_2"/>
    <property type="match status" value="1"/>
</dbReference>
<organism evidence="19 20">
    <name type="scientific">Ornithorhynchus anatinus</name>
    <name type="common">Duckbill platypus</name>
    <dbReference type="NCBI Taxonomy" id="9258"/>
    <lineage>
        <taxon>Eukaryota</taxon>
        <taxon>Metazoa</taxon>
        <taxon>Chordata</taxon>
        <taxon>Craniata</taxon>
        <taxon>Vertebrata</taxon>
        <taxon>Euteleostomi</taxon>
        <taxon>Mammalia</taxon>
        <taxon>Monotremata</taxon>
        <taxon>Ornithorhynchidae</taxon>
        <taxon>Ornithorhynchus</taxon>
    </lineage>
</organism>
<reference evidence="19 20" key="1">
    <citation type="journal article" date="2008" name="Nature">
        <title>Genome analysis of the platypus reveals unique signatures of evolution.</title>
        <authorList>
            <person name="Warren W.C."/>
            <person name="Hillier L.W."/>
            <person name="Marshall Graves J.A."/>
            <person name="Birney E."/>
            <person name="Ponting C.P."/>
            <person name="Grutzner F."/>
            <person name="Belov K."/>
            <person name="Miller W."/>
            <person name="Clarke L."/>
            <person name="Chinwalla A.T."/>
            <person name="Yang S.P."/>
            <person name="Heger A."/>
            <person name="Locke D.P."/>
            <person name="Miethke P."/>
            <person name="Waters P.D."/>
            <person name="Veyrunes F."/>
            <person name="Fulton L."/>
            <person name="Fulton B."/>
            <person name="Graves T."/>
            <person name="Wallis J."/>
            <person name="Puente X.S."/>
            <person name="Lopez-Otin C."/>
            <person name="Ordonez G.R."/>
            <person name="Eichler E.E."/>
            <person name="Chen L."/>
            <person name="Cheng Z."/>
            <person name="Deakin J.E."/>
            <person name="Alsop A."/>
            <person name="Thompson K."/>
            <person name="Kirby P."/>
            <person name="Papenfuss A.T."/>
            <person name="Wakefield M.J."/>
            <person name="Olender T."/>
            <person name="Lancet D."/>
            <person name="Huttley G.A."/>
            <person name="Smit A.F."/>
            <person name="Pask A."/>
            <person name="Temple-Smith P."/>
            <person name="Batzer M.A."/>
            <person name="Walker J.A."/>
            <person name="Konkel M.K."/>
            <person name="Harris R.S."/>
            <person name="Whittington C.M."/>
            <person name="Wong E.S."/>
            <person name="Gemmell N.J."/>
            <person name="Buschiazzo E."/>
            <person name="Vargas Jentzsch I.M."/>
            <person name="Merkel A."/>
            <person name="Schmitz J."/>
            <person name="Zemann A."/>
            <person name="Churakov G."/>
            <person name="Kriegs J.O."/>
            <person name="Brosius J."/>
            <person name="Murchison E.P."/>
            <person name="Sachidanandam R."/>
            <person name="Smith C."/>
            <person name="Hannon G.J."/>
            <person name="Tsend-Ayush E."/>
            <person name="McMillan D."/>
            <person name="Attenborough R."/>
            <person name="Rens W."/>
            <person name="Ferguson-Smith M."/>
            <person name="Lefevre C.M."/>
            <person name="Sharp J.A."/>
            <person name="Nicholas K.R."/>
            <person name="Ray D.A."/>
            <person name="Kube M."/>
            <person name="Reinhardt R."/>
            <person name="Pringle T.H."/>
            <person name="Taylor J."/>
            <person name="Jones R.C."/>
            <person name="Nixon B."/>
            <person name="Dacheux J.L."/>
            <person name="Niwa H."/>
            <person name="Sekita Y."/>
            <person name="Huang X."/>
            <person name="Stark A."/>
            <person name="Kheradpour P."/>
            <person name="Kellis M."/>
            <person name="Flicek P."/>
            <person name="Chen Y."/>
            <person name="Webber C."/>
            <person name="Hardison R."/>
            <person name="Nelson J."/>
            <person name="Hallsworth-Pepin K."/>
            <person name="Delehaunty K."/>
            <person name="Markovic C."/>
            <person name="Minx P."/>
            <person name="Feng Y."/>
            <person name="Kremitzki C."/>
            <person name="Mitreva M."/>
            <person name="Glasscock J."/>
            <person name="Wylie T."/>
            <person name="Wohldmann P."/>
            <person name="Thiru P."/>
            <person name="Nhan M.N."/>
            <person name="Pohl C.S."/>
            <person name="Smith S.M."/>
            <person name="Hou S."/>
            <person name="Nefedov M."/>
            <person name="de Jong P.J."/>
            <person name="Renfree M.B."/>
            <person name="Mardis E.R."/>
            <person name="Wilson R.K."/>
        </authorList>
    </citation>
    <scope>NUCLEOTIDE SEQUENCE [LARGE SCALE GENOMIC DNA]</scope>
    <source>
        <strain evidence="19 20">Glennie</strain>
    </source>
</reference>
<evidence type="ECO:0000313" key="19">
    <source>
        <dbReference type="Ensembl" id="ENSOANP00000051698.1"/>
    </source>
</evidence>
<dbReference type="InterPro" id="IPR033116">
    <property type="entry name" value="TRYPSIN_SER"/>
</dbReference>
<evidence type="ECO:0000259" key="18">
    <source>
        <dbReference type="PROSITE" id="PS50287"/>
    </source>
</evidence>
<dbReference type="GeneTree" id="ENSGT00940000159163"/>
<dbReference type="PROSITE" id="PS00134">
    <property type="entry name" value="TRYPSIN_HIS"/>
    <property type="match status" value="1"/>
</dbReference>
<proteinExistence type="predicted"/>
<dbReference type="Pfam" id="PF00089">
    <property type="entry name" value="Trypsin"/>
    <property type="match status" value="1"/>
</dbReference>
<dbReference type="OMA" id="CSERWNS"/>
<dbReference type="Ensembl" id="ENSOANT00000062793.1">
    <property type="protein sequence ID" value="ENSOANP00000051698.1"/>
    <property type="gene ID" value="ENSOANG00000046817.1"/>
</dbReference>
<comment type="caution">
    <text evidence="15">Lacks conserved residue(s) required for the propagation of feature annotation.</text>
</comment>
<dbReference type="SUPFAM" id="SSF50494">
    <property type="entry name" value="Trypsin-like serine proteases"/>
    <property type="match status" value="1"/>
</dbReference>
<evidence type="ECO:0000256" key="14">
    <source>
        <dbReference type="ARBA" id="ARBA00075021"/>
    </source>
</evidence>
<dbReference type="InterPro" id="IPR018114">
    <property type="entry name" value="TRYPSIN_HIS"/>
</dbReference>
<dbReference type="AlphaFoldDB" id="A0A6I8PB58"/>
<dbReference type="PROSITE" id="PS00135">
    <property type="entry name" value="TRYPSIN_SER"/>
    <property type="match status" value="1"/>
</dbReference>
<dbReference type="FunCoup" id="A0A6I8PB58">
    <property type="interactions" value="132"/>
</dbReference>
<dbReference type="SMART" id="SM00020">
    <property type="entry name" value="Tryp_SPc"/>
    <property type="match status" value="1"/>
</dbReference>
<dbReference type="CDD" id="cd00190">
    <property type="entry name" value="Tryp_SPc"/>
    <property type="match status" value="1"/>
</dbReference>
<accession>A0A6I8PB58</accession>
<dbReference type="InterPro" id="IPR001190">
    <property type="entry name" value="SRCR"/>
</dbReference>
<sequence length="387" mass="41085">MKLAQDFISPVKGSLLGLTVEGWGLGRCCGSGGGGFHAVPSVSFRINKSNFLLEVQIKGTAGWLLACHAGWSALLGTRICRALGHIRLTHHKGVNLTDVPNANIQAFARVLSGAEPGGEPGKAGVTLPNMPSAECGTRPRAALVVGGHDAPPGRWPWQAGLFLGSRHKCGGTVLAPRWVVTAAHCVDRLTHGPGWRVIAGLVTRALIKPHTGAVVEEITLHPQYSIRSHDYDIALLRLQTPLNFSDAVGAVCLPKYQQNFPRGTGCWVSGWGHTAPNTMPPAPTLQDSLVPLMSTSLCNSSRVYAGEITARMLCAGYPDGRADARQGDSGGPLVCPDEEAWRLVGVVSWGRGCAEPNHPGVYAKVTEFLDWIHDTVGVSTEEEGRTG</sequence>
<reference evidence="19" key="3">
    <citation type="submission" date="2025-09" db="UniProtKB">
        <authorList>
            <consortium name="Ensembl"/>
        </authorList>
    </citation>
    <scope>IDENTIFICATION</scope>
    <source>
        <strain evidence="19">Glennie</strain>
    </source>
</reference>
<keyword evidence="10" id="KW-1015">Disulfide bond</keyword>
<evidence type="ECO:0000256" key="4">
    <source>
        <dbReference type="ARBA" id="ARBA00022692"/>
    </source>
</evidence>
<gene>
    <name evidence="19" type="primary">TMPRSS5</name>
</gene>
<dbReference type="PRINTS" id="PR00722">
    <property type="entry name" value="CHYMOTRYPSIN"/>
</dbReference>
<dbReference type="InterPro" id="IPR036772">
    <property type="entry name" value="SRCR-like_dom_sf"/>
</dbReference>
<keyword evidence="6 16" id="KW-0720">Serine protease</keyword>
<dbReference type="PANTHER" id="PTHR24252">
    <property type="entry name" value="ACROSIN-RELATED"/>
    <property type="match status" value="1"/>
</dbReference>
<evidence type="ECO:0000256" key="9">
    <source>
        <dbReference type="ARBA" id="ARBA00023136"/>
    </source>
</evidence>
<dbReference type="InterPro" id="IPR001254">
    <property type="entry name" value="Trypsin_dom"/>
</dbReference>
<keyword evidence="4" id="KW-0812">Transmembrane</keyword>
<evidence type="ECO:0000256" key="5">
    <source>
        <dbReference type="ARBA" id="ARBA00022801"/>
    </source>
</evidence>
<keyword evidence="20" id="KW-1185">Reference proteome</keyword>
<protein>
    <recommendedName>
        <fullName evidence="13">Transmembrane protease serine 5</fullName>
    </recommendedName>
    <alternativeName>
        <fullName evidence="14">Spinesin</fullName>
    </alternativeName>
</protein>
<evidence type="ECO:0000256" key="15">
    <source>
        <dbReference type="PROSITE-ProRule" id="PRU00196"/>
    </source>
</evidence>
<dbReference type="GO" id="GO:0005886">
    <property type="term" value="C:plasma membrane"/>
    <property type="evidence" value="ECO:0000318"/>
    <property type="project" value="GO_Central"/>
</dbReference>
<dbReference type="Gene3D" id="2.40.10.10">
    <property type="entry name" value="Trypsin-like serine proteases"/>
    <property type="match status" value="2"/>
</dbReference>
<dbReference type="Proteomes" id="UP000002279">
    <property type="component" value="Chromosome 11"/>
</dbReference>
<keyword evidence="8" id="KW-1133">Transmembrane helix</keyword>
<keyword evidence="3 16" id="KW-0645">Protease</keyword>
<feature type="domain" description="SRCR" evidence="18">
    <location>
        <begin position="36"/>
        <end position="84"/>
    </location>
</feature>
<feature type="domain" description="Peptidase S1" evidence="17">
    <location>
        <begin position="144"/>
        <end position="377"/>
    </location>
</feature>
<evidence type="ECO:0000256" key="1">
    <source>
        <dbReference type="ARBA" id="ARBA00004401"/>
    </source>
</evidence>
<evidence type="ECO:0000256" key="7">
    <source>
        <dbReference type="ARBA" id="ARBA00022968"/>
    </source>
</evidence>
<evidence type="ECO:0000256" key="13">
    <source>
        <dbReference type="ARBA" id="ARBA00071705"/>
    </source>
</evidence>
<keyword evidence="9" id="KW-0472">Membrane</keyword>
<dbReference type="GO" id="GO:0004252">
    <property type="term" value="F:serine-type endopeptidase activity"/>
    <property type="evidence" value="ECO:0007669"/>
    <property type="project" value="InterPro"/>
</dbReference>
<evidence type="ECO:0000256" key="11">
    <source>
        <dbReference type="ARBA" id="ARBA00023180"/>
    </source>
</evidence>
<keyword evidence="5 16" id="KW-0378">Hydrolase</keyword>
<evidence type="ECO:0000313" key="20">
    <source>
        <dbReference type="Proteomes" id="UP000002279"/>
    </source>
</evidence>
<comment type="function">
    <text evidence="12">May play a role in hearing.</text>
</comment>
<dbReference type="Pfam" id="PF15494">
    <property type="entry name" value="SRCR_2"/>
    <property type="match status" value="1"/>
</dbReference>
<dbReference type="PANTHER" id="PTHR24252:SF7">
    <property type="entry name" value="HYALIN"/>
    <property type="match status" value="1"/>
</dbReference>
<dbReference type="InParanoid" id="A0A6I8PB58"/>
<evidence type="ECO:0000256" key="12">
    <source>
        <dbReference type="ARBA" id="ARBA00056576"/>
    </source>
</evidence>
<evidence type="ECO:0000256" key="8">
    <source>
        <dbReference type="ARBA" id="ARBA00022989"/>
    </source>
</evidence>
<keyword evidence="11" id="KW-0325">Glycoprotein</keyword>
<comment type="subcellular location">
    <subcellularLocation>
        <location evidence="1">Cell membrane</location>
        <topology evidence="1">Single-pass type II membrane protein</topology>
    </subcellularLocation>
</comment>
<dbReference type="PROSITE" id="PS50240">
    <property type="entry name" value="TRYPSIN_DOM"/>
    <property type="match status" value="1"/>
</dbReference>
<dbReference type="GO" id="GO:0006508">
    <property type="term" value="P:proteolysis"/>
    <property type="evidence" value="ECO:0007669"/>
    <property type="project" value="UniProtKB-KW"/>
</dbReference>
<dbReference type="InterPro" id="IPR009003">
    <property type="entry name" value="Peptidase_S1_PA"/>
</dbReference>
<dbReference type="InterPro" id="IPR001314">
    <property type="entry name" value="Peptidase_S1A"/>
</dbReference>
<dbReference type="GO" id="GO:0008236">
    <property type="term" value="F:serine-type peptidase activity"/>
    <property type="evidence" value="ECO:0000318"/>
    <property type="project" value="GO_Central"/>
</dbReference>
<dbReference type="PROSITE" id="PS00420">
    <property type="entry name" value="SRCR_1"/>
    <property type="match status" value="1"/>
</dbReference>
<dbReference type="InterPro" id="IPR043504">
    <property type="entry name" value="Peptidase_S1_PA_chymotrypsin"/>
</dbReference>
<name>A0A6I8PB58_ORNAN</name>
<evidence type="ECO:0000259" key="17">
    <source>
        <dbReference type="PROSITE" id="PS50240"/>
    </source>
</evidence>
<keyword evidence="2" id="KW-1003">Cell membrane</keyword>
<keyword evidence="7" id="KW-0735">Signal-anchor</keyword>
<evidence type="ECO:0000256" key="6">
    <source>
        <dbReference type="ARBA" id="ARBA00022825"/>
    </source>
</evidence>
<dbReference type="SUPFAM" id="SSF56487">
    <property type="entry name" value="SRCR-like"/>
    <property type="match status" value="1"/>
</dbReference>